<protein>
    <submittedName>
        <fullName evidence="2">ER membrane protein complex subunit 6</fullName>
    </submittedName>
</protein>
<dbReference type="Proteomes" id="UP000887576">
    <property type="component" value="Unplaced"/>
</dbReference>
<accession>A0AC34R6N2</accession>
<evidence type="ECO:0000313" key="1">
    <source>
        <dbReference type="Proteomes" id="UP000887576"/>
    </source>
</evidence>
<organism evidence="1 2">
    <name type="scientific">Panagrolaimus sp. JU765</name>
    <dbReference type="NCBI Taxonomy" id="591449"/>
    <lineage>
        <taxon>Eukaryota</taxon>
        <taxon>Metazoa</taxon>
        <taxon>Ecdysozoa</taxon>
        <taxon>Nematoda</taxon>
        <taxon>Chromadorea</taxon>
        <taxon>Rhabditida</taxon>
        <taxon>Tylenchina</taxon>
        <taxon>Panagrolaimomorpha</taxon>
        <taxon>Panagrolaimoidea</taxon>
        <taxon>Panagrolaimidae</taxon>
        <taxon>Panagrolaimus</taxon>
    </lineage>
</organism>
<reference evidence="2" key="1">
    <citation type="submission" date="2022-11" db="UniProtKB">
        <authorList>
            <consortium name="WormBaseParasite"/>
        </authorList>
    </citation>
    <scope>IDENTIFICATION</scope>
</reference>
<name>A0AC34R6N2_9BILA</name>
<proteinExistence type="predicted"/>
<sequence>MVEKKSEKQNQIVYSESAIRNNFAVLEYARTCQAATCGIASGALGLTSIWGFVFYFVFVLVQAAFWEYKAGFQWQNFFTSRWLSVTHSAVGGLFTYILFWVFFYGMVYMSKELTKQLEEQQKQLQNYEKKLKDVVRAYKSLESEKKALEVALEAVGAKNDNSAPSSEEPLEEKSETTEVEKIESLKQAIATLTIENKKKEIAFQADRKALLQKNEDLQGQLEKLKNVSDSLNSQKKLKEKLKQGENEKEKMLADHGAVLAEMQARYAKERQHSEQMEKQIAELYKKIQAGEENLKIIQKLEKEVRDWKQKAEGTPTVRILREELENAKKQHSQDLAALKERYSRTSTLQEDKDARIASLELRVQELTQENVQTIKEKADLMSAIDELERKFEFLSAESENLKKAQRRLSMEVDDDTSLEQKLAETYSEILKINPSFNVYECLKLSRSSVTPEPLSEGVLSEPESIGHCNSCESAQKDLSYFRNLIGHLQKKLKTLESSQDFMKKDHEQITTNLRSRIADLEAAQEKTYAKLTAETKRKVAELEDEMAKQRQRMMEIIAEKDREIEMTKNSLAALCAQQPDPVDPPQSKSPISRRNSNIRKSSESIRSALTYHSEENDSQPGPIARLGSHEGPRSIFYEQELLRKEQEISELRHIIRLSETKIREIEQASLTKDIQYLQIVETLKEEIRVLEGRLTLQKSEVNLEYLRNVFVQLLSSSSAVSRKHILKAMGAVLKLTPSEMRKVDSWNPISRDSSPWKTEPGPIRTITFTLIVAANCFVLQFTNYISKKAVKN</sequence>
<evidence type="ECO:0000313" key="2">
    <source>
        <dbReference type="WBParaSite" id="JU765_v2.g3967.t1"/>
    </source>
</evidence>
<dbReference type="WBParaSite" id="JU765_v2.g3967.t1">
    <property type="protein sequence ID" value="JU765_v2.g3967.t1"/>
    <property type="gene ID" value="JU765_v2.g3967"/>
</dbReference>